<reference evidence="3 4" key="1">
    <citation type="journal article" date="2024" name="G3 (Bethesda)">
        <title>Genome assembly of Hibiscus sabdariffa L. provides insights into metabolisms of medicinal natural products.</title>
        <authorList>
            <person name="Kim T."/>
        </authorList>
    </citation>
    <scope>NUCLEOTIDE SEQUENCE [LARGE SCALE GENOMIC DNA]</scope>
    <source>
        <strain evidence="3">TK-2024</strain>
        <tissue evidence="3">Old leaves</tissue>
    </source>
</reference>
<dbReference type="InterPro" id="IPR023213">
    <property type="entry name" value="CAT-like_dom_sf"/>
</dbReference>
<evidence type="ECO:0000313" key="4">
    <source>
        <dbReference type="Proteomes" id="UP001472677"/>
    </source>
</evidence>
<dbReference type="Pfam" id="PF02458">
    <property type="entry name" value="Transferase"/>
    <property type="match status" value="1"/>
</dbReference>
<protein>
    <submittedName>
        <fullName evidence="3">Uncharacterized protein</fullName>
    </submittedName>
</protein>
<sequence length="469" mass="52218">MASHPSSSTVKILEHGQVSPPPGSLPNASLPLSFFDCLWLFANPLQRLFFYHLPFSTLHFTQSILPSLKASLSLTLKTFYPFAANLICPPSPHKPHILYTDGDSVPFVVAESCADFDRLVGYHARDVQDFHPLVPELPHARVVNNDRVQPLLALQVTVFPNSGISIGVTFRHVVADGRSFNHFMKSWASVFRSDGNSAPATPFLERSAVQEKDPCGIESVFLNAWWSRASDQEDHNKEQVHRDVFADRVRATFVIDRTDIERLKRSVLNRCMEKCSAEAEAAEQPRPRTSTFAIACALAWTCLIKARHHNQDDQLYYFGFVADCRNRPELAIPATYFGNCLAICLVRMMGSELVGENGVLAATKAIGNRVEEFENGALRGAETWINGWTGKLDTARVVTVAGSPKLRVYDTDFGWGRPKKTEVVHIDASSTIYIGDYRDEDGGIEIGLALKRDEMEAFAGFFEQGLKAI</sequence>
<gene>
    <name evidence="3" type="ORF">V6N12_005115</name>
</gene>
<dbReference type="Gene3D" id="3.30.559.10">
    <property type="entry name" value="Chloramphenicol acetyltransferase-like domain"/>
    <property type="match status" value="2"/>
</dbReference>
<keyword evidence="1" id="KW-0808">Transferase</keyword>
<evidence type="ECO:0000256" key="2">
    <source>
        <dbReference type="ARBA" id="ARBA00023315"/>
    </source>
</evidence>
<organism evidence="3 4">
    <name type="scientific">Hibiscus sabdariffa</name>
    <name type="common">roselle</name>
    <dbReference type="NCBI Taxonomy" id="183260"/>
    <lineage>
        <taxon>Eukaryota</taxon>
        <taxon>Viridiplantae</taxon>
        <taxon>Streptophyta</taxon>
        <taxon>Embryophyta</taxon>
        <taxon>Tracheophyta</taxon>
        <taxon>Spermatophyta</taxon>
        <taxon>Magnoliopsida</taxon>
        <taxon>eudicotyledons</taxon>
        <taxon>Gunneridae</taxon>
        <taxon>Pentapetalae</taxon>
        <taxon>rosids</taxon>
        <taxon>malvids</taxon>
        <taxon>Malvales</taxon>
        <taxon>Malvaceae</taxon>
        <taxon>Malvoideae</taxon>
        <taxon>Hibiscus</taxon>
    </lineage>
</organism>
<evidence type="ECO:0000313" key="3">
    <source>
        <dbReference type="EMBL" id="KAK8521204.1"/>
    </source>
</evidence>
<keyword evidence="4" id="KW-1185">Reference proteome</keyword>
<dbReference type="Proteomes" id="UP001472677">
    <property type="component" value="Unassembled WGS sequence"/>
</dbReference>
<accession>A0ABR2CNI0</accession>
<comment type="caution">
    <text evidence="3">The sequence shown here is derived from an EMBL/GenBank/DDBJ whole genome shotgun (WGS) entry which is preliminary data.</text>
</comment>
<keyword evidence="2" id="KW-0012">Acyltransferase</keyword>
<name>A0ABR2CNI0_9ROSI</name>
<dbReference type="EMBL" id="JBBPBM010000048">
    <property type="protein sequence ID" value="KAK8521204.1"/>
    <property type="molecule type" value="Genomic_DNA"/>
</dbReference>
<evidence type="ECO:0000256" key="1">
    <source>
        <dbReference type="ARBA" id="ARBA00022679"/>
    </source>
</evidence>
<dbReference type="InterPro" id="IPR051504">
    <property type="entry name" value="Plant_metabolite_acyltrans"/>
</dbReference>
<proteinExistence type="predicted"/>
<dbReference type="PANTHER" id="PTHR31625">
    <property type="match status" value="1"/>
</dbReference>